<dbReference type="RefSeq" id="WP_094691216.1">
    <property type="nucleotide sequence ID" value="NZ_MWWQ01000006.1"/>
</dbReference>
<sequence length="96" mass="10633">MESMTPGDTHMHGLGRDDLLALPVRCGFEMVETNVMASVYGKGHGFAIRARNLKKDCIARQLRAGRHRPVRGQKENGTSDSVGRAQSARWNNRLSV</sequence>
<gene>
    <name evidence="2" type="ORF">PSSU_0878</name>
</gene>
<dbReference type="EMBL" id="MWWQ01000006">
    <property type="protein sequence ID" value="OZG52095.1"/>
    <property type="molecule type" value="Genomic_DNA"/>
</dbReference>
<dbReference type="Proteomes" id="UP000216454">
    <property type="component" value="Unassembled WGS sequence"/>
</dbReference>
<evidence type="ECO:0000313" key="2">
    <source>
        <dbReference type="EMBL" id="OZG52095.1"/>
    </source>
</evidence>
<reference evidence="2 3" key="1">
    <citation type="journal article" date="2017" name="BMC Genomics">
        <title>Comparative genomic and phylogenomic analyses of the Bifidobacteriaceae family.</title>
        <authorList>
            <person name="Lugli G.A."/>
            <person name="Milani C."/>
            <person name="Turroni F."/>
            <person name="Duranti S."/>
            <person name="Mancabelli L."/>
            <person name="Mangifesta M."/>
            <person name="Ferrario C."/>
            <person name="Modesto M."/>
            <person name="Mattarelli P."/>
            <person name="Jiri K."/>
            <person name="van Sinderen D."/>
            <person name="Ventura M."/>
        </authorList>
    </citation>
    <scope>NUCLEOTIDE SEQUENCE [LARGE SCALE GENOMIC DNA]</scope>
    <source>
        <strain evidence="2 3">DSM 24744</strain>
    </source>
</reference>
<dbReference type="AlphaFoldDB" id="A0A261EZ29"/>
<evidence type="ECO:0000313" key="3">
    <source>
        <dbReference type="Proteomes" id="UP000216454"/>
    </source>
</evidence>
<feature type="region of interest" description="Disordered" evidence="1">
    <location>
        <begin position="63"/>
        <end position="96"/>
    </location>
</feature>
<comment type="caution">
    <text evidence="2">The sequence shown here is derived from an EMBL/GenBank/DDBJ whole genome shotgun (WGS) entry which is preliminary data.</text>
</comment>
<organism evidence="2 3">
    <name type="scientific">Pseudoscardovia suis</name>
    <dbReference type="NCBI Taxonomy" id="987063"/>
    <lineage>
        <taxon>Bacteria</taxon>
        <taxon>Bacillati</taxon>
        <taxon>Actinomycetota</taxon>
        <taxon>Actinomycetes</taxon>
        <taxon>Bifidobacteriales</taxon>
        <taxon>Bifidobacteriaceae</taxon>
        <taxon>Pseudoscardovia</taxon>
    </lineage>
</organism>
<keyword evidence="3" id="KW-1185">Reference proteome</keyword>
<evidence type="ECO:0000256" key="1">
    <source>
        <dbReference type="SAM" id="MobiDB-lite"/>
    </source>
</evidence>
<proteinExistence type="predicted"/>
<protein>
    <submittedName>
        <fullName evidence="2">Uncharacterized protein</fullName>
    </submittedName>
</protein>
<accession>A0A261EZ29</accession>
<name>A0A261EZ29_9BIFI</name>